<gene>
    <name evidence="1" type="ORF">CTAM01_16567</name>
</gene>
<name>A0ABQ9QIG4_9PEZI</name>
<protein>
    <submittedName>
        <fullName evidence="1">Uncharacterized protein</fullName>
    </submittedName>
</protein>
<dbReference type="RefSeq" id="XP_060372861.1">
    <property type="nucleotide sequence ID" value="XM_060532560.1"/>
</dbReference>
<dbReference type="Proteomes" id="UP001227543">
    <property type="component" value="Unassembled WGS sequence"/>
</dbReference>
<evidence type="ECO:0000313" key="2">
    <source>
        <dbReference type="Proteomes" id="UP001227543"/>
    </source>
</evidence>
<proteinExistence type="predicted"/>
<keyword evidence="2" id="KW-1185">Reference proteome</keyword>
<dbReference type="GeneID" id="85416798"/>
<evidence type="ECO:0000313" key="1">
    <source>
        <dbReference type="EMBL" id="KAK1471350.1"/>
    </source>
</evidence>
<accession>A0ABQ9QIG4</accession>
<dbReference type="EMBL" id="MLFU01000236">
    <property type="protein sequence ID" value="KAK1471350.1"/>
    <property type="molecule type" value="Genomic_DNA"/>
</dbReference>
<organism evidence="1 2">
    <name type="scientific">Colletotrichum tamarilloi</name>
    <dbReference type="NCBI Taxonomy" id="1209934"/>
    <lineage>
        <taxon>Eukaryota</taxon>
        <taxon>Fungi</taxon>
        <taxon>Dikarya</taxon>
        <taxon>Ascomycota</taxon>
        <taxon>Pezizomycotina</taxon>
        <taxon>Sordariomycetes</taxon>
        <taxon>Hypocreomycetidae</taxon>
        <taxon>Glomerellales</taxon>
        <taxon>Glomerellaceae</taxon>
        <taxon>Colletotrichum</taxon>
        <taxon>Colletotrichum acutatum species complex</taxon>
    </lineage>
</organism>
<sequence length="88" mass="9714">MQNHDLLELTRDLCSRPESEATEIFHRLRATGDAFYVLNLVRTADLLSQFRHSTTSNSMARATGTSWPGACGAIIDQAVTKGSSKKEM</sequence>
<comment type="caution">
    <text evidence="1">The sequence shown here is derived from an EMBL/GenBank/DDBJ whole genome shotgun (WGS) entry which is preliminary data.</text>
</comment>
<reference evidence="1 2" key="1">
    <citation type="submission" date="2016-10" db="EMBL/GenBank/DDBJ databases">
        <title>The genome sequence of Colletotrichum fioriniae PJ7.</title>
        <authorList>
            <person name="Baroncelli R."/>
        </authorList>
    </citation>
    <scope>NUCLEOTIDE SEQUENCE [LARGE SCALE GENOMIC DNA]</scope>
    <source>
        <strain evidence="1 2">Tom-12</strain>
    </source>
</reference>